<dbReference type="PANTHER" id="PTHR31716">
    <property type="entry name" value="PROTEIN FMC1 HOMOLOG"/>
    <property type="match status" value="1"/>
</dbReference>
<comment type="similarity">
    <text evidence="1">Belongs to the FMC1 family.</text>
</comment>
<dbReference type="GO" id="GO:0005739">
    <property type="term" value="C:mitochondrion"/>
    <property type="evidence" value="ECO:0007669"/>
    <property type="project" value="TreeGrafter"/>
</dbReference>
<comment type="caution">
    <text evidence="3">The sequence shown here is derived from an EMBL/GenBank/DDBJ whole genome shotgun (WGS) entry which is preliminary data.</text>
</comment>
<sequence>MSNTISGRHLLLSILREIRLSYNGQLPFTKTPIFRYLLDEFRYNQLTDAQKCARENEAKYLAETYLAYLANTRIQRVLIEKYKSRERTTEEAAQLVGLQLPSDGGSGVPNA</sequence>
<keyword evidence="4" id="KW-1185">Reference proteome</keyword>
<protein>
    <recommendedName>
        <fullName evidence="2">Protein FMC1 homolog</fullName>
    </recommendedName>
</protein>
<accession>A0A8J4STL6</accession>
<evidence type="ECO:0000256" key="2">
    <source>
        <dbReference type="ARBA" id="ARBA00013846"/>
    </source>
</evidence>
<evidence type="ECO:0000256" key="1">
    <source>
        <dbReference type="ARBA" id="ARBA00009058"/>
    </source>
</evidence>
<dbReference type="EMBL" id="LUCH01009441">
    <property type="protein sequence ID" value="KAF5396020.1"/>
    <property type="molecule type" value="Genomic_DNA"/>
</dbReference>
<evidence type="ECO:0000313" key="4">
    <source>
        <dbReference type="Proteomes" id="UP000748531"/>
    </source>
</evidence>
<gene>
    <name evidence="3" type="ORF">PHET_11240</name>
</gene>
<dbReference type="OrthoDB" id="551431at2759"/>
<dbReference type="AlphaFoldDB" id="A0A8J4STL6"/>
<proteinExistence type="inferred from homology"/>
<reference evidence="3" key="1">
    <citation type="submission" date="2019-05" db="EMBL/GenBank/DDBJ databases">
        <title>Annotation for the trematode Paragonimus heterotremus.</title>
        <authorList>
            <person name="Choi Y.-J."/>
        </authorList>
    </citation>
    <scope>NUCLEOTIDE SEQUENCE</scope>
    <source>
        <strain evidence="3">LC</strain>
    </source>
</reference>
<name>A0A8J4STL6_9TREM</name>
<dbReference type="Proteomes" id="UP000748531">
    <property type="component" value="Unassembled WGS sequence"/>
</dbReference>
<organism evidence="3 4">
    <name type="scientific">Paragonimus heterotremus</name>
    <dbReference type="NCBI Taxonomy" id="100268"/>
    <lineage>
        <taxon>Eukaryota</taxon>
        <taxon>Metazoa</taxon>
        <taxon>Spiralia</taxon>
        <taxon>Lophotrochozoa</taxon>
        <taxon>Platyhelminthes</taxon>
        <taxon>Trematoda</taxon>
        <taxon>Digenea</taxon>
        <taxon>Plagiorchiida</taxon>
        <taxon>Troglotremata</taxon>
        <taxon>Troglotrematidae</taxon>
        <taxon>Paragonimus</taxon>
    </lineage>
</organism>
<evidence type="ECO:0000313" key="3">
    <source>
        <dbReference type="EMBL" id="KAF5396020.1"/>
    </source>
</evidence>
<dbReference type="InterPro" id="IPR037667">
    <property type="entry name" value="FMC1_homologue"/>
</dbReference>
<dbReference type="PANTHER" id="PTHR31716:SF1">
    <property type="entry name" value="PROTEIN FMC1 HOMOLOG"/>
    <property type="match status" value="1"/>
</dbReference>